<sequence>MEKGTEIFGMFKGKQVYRYTLENKKGLKISVLNQGGILYEVSIPTQNGRKNLVLNYPKINDYYENPFYVCMLIGLIAGRLSHGKFFLNSKEYCLQPNEGMNLLHGGKYGFSNANWDGKIVENKIVLKHSFGSETGFPGNVNVVVQYSLNEENEISVLFKAETDEDTLFNPTLHVYWNLSSAGTIKDHNLKINSNEHLELAKDKLPTGRLLTNSTSPFDFSTLSSLGKAIDNLQTTKEKGFDDIFLVKPEENNLIATLNTADISVDLCSDRNGLVLFTANSFTDDMKLTLGSGHPWMGVATEAQNLPDGINQSNFPNNDILFAGKPRIERIIYKVNF</sequence>
<dbReference type="Pfam" id="PF01263">
    <property type="entry name" value="Aldose_epim"/>
    <property type="match status" value="1"/>
</dbReference>
<evidence type="ECO:0008006" key="6">
    <source>
        <dbReference type="Google" id="ProtNLM"/>
    </source>
</evidence>
<evidence type="ECO:0000256" key="1">
    <source>
        <dbReference type="ARBA" id="ARBA00006206"/>
    </source>
</evidence>
<organism evidence="4 5">
    <name type="scientific">Liquorilactobacillus nagelii</name>
    <dbReference type="NCBI Taxonomy" id="82688"/>
    <lineage>
        <taxon>Bacteria</taxon>
        <taxon>Bacillati</taxon>
        <taxon>Bacillota</taxon>
        <taxon>Bacilli</taxon>
        <taxon>Lactobacillales</taxon>
        <taxon>Lactobacillaceae</taxon>
        <taxon>Liquorilactobacillus</taxon>
    </lineage>
</organism>
<dbReference type="Proteomes" id="UP000324497">
    <property type="component" value="Chromosome"/>
</dbReference>
<dbReference type="GO" id="GO:0004034">
    <property type="term" value="F:aldose 1-epimerase activity"/>
    <property type="evidence" value="ECO:0007669"/>
    <property type="project" value="TreeGrafter"/>
</dbReference>
<dbReference type="Gene3D" id="2.70.98.10">
    <property type="match status" value="1"/>
</dbReference>
<evidence type="ECO:0000313" key="5">
    <source>
        <dbReference type="Proteomes" id="UP000324497"/>
    </source>
</evidence>
<dbReference type="InterPro" id="IPR047215">
    <property type="entry name" value="Galactose_mutarotase-like"/>
</dbReference>
<dbReference type="GO" id="GO:0005737">
    <property type="term" value="C:cytoplasm"/>
    <property type="evidence" value="ECO:0007669"/>
    <property type="project" value="TreeGrafter"/>
</dbReference>
<reference evidence="4 5" key="1">
    <citation type="submission" date="2016-11" db="EMBL/GenBank/DDBJ databases">
        <title>Interaction between Lactobacillus species and yeast in water kefir.</title>
        <authorList>
            <person name="Behr J."/>
            <person name="Xu D."/>
            <person name="Vogel R.F."/>
        </authorList>
    </citation>
    <scope>NUCLEOTIDE SEQUENCE [LARGE SCALE GENOMIC DNA]</scope>
    <source>
        <strain evidence="4 5">TMW 1.1827</strain>
    </source>
</reference>
<dbReference type="PANTHER" id="PTHR10091:SF0">
    <property type="entry name" value="GALACTOSE MUTAROTASE"/>
    <property type="match status" value="1"/>
</dbReference>
<keyword evidence="3" id="KW-0119">Carbohydrate metabolism</keyword>
<keyword evidence="2" id="KW-0413">Isomerase</keyword>
<comment type="similarity">
    <text evidence="1">Belongs to the aldose epimerase family.</text>
</comment>
<keyword evidence="5" id="KW-1185">Reference proteome</keyword>
<name>A0A3Q8CPN3_9LACO</name>
<dbReference type="EMBL" id="CP018180">
    <property type="protein sequence ID" value="AUJ32709.1"/>
    <property type="molecule type" value="Genomic_DNA"/>
</dbReference>
<dbReference type="KEGG" id="lng:BSQ50_09290"/>
<gene>
    <name evidence="4" type="ORF">BSQ50_09290</name>
</gene>
<dbReference type="SUPFAM" id="SSF74650">
    <property type="entry name" value="Galactose mutarotase-like"/>
    <property type="match status" value="1"/>
</dbReference>
<dbReference type="InterPro" id="IPR014718">
    <property type="entry name" value="GH-type_carb-bd"/>
</dbReference>
<accession>A0A3Q8CPN3</accession>
<proteinExistence type="inferred from homology"/>
<dbReference type="CDD" id="cd09019">
    <property type="entry name" value="galactose_mutarotase_like"/>
    <property type="match status" value="1"/>
</dbReference>
<evidence type="ECO:0000313" key="4">
    <source>
        <dbReference type="EMBL" id="AUJ32709.1"/>
    </source>
</evidence>
<dbReference type="PANTHER" id="PTHR10091">
    <property type="entry name" value="ALDOSE-1-EPIMERASE"/>
    <property type="match status" value="1"/>
</dbReference>
<dbReference type="AlphaFoldDB" id="A0A3Q8CPN3"/>
<dbReference type="InterPro" id="IPR011013">
    <property type="entry name" value="Gal_mutarotase_sf_dom"/>
</dbReference>
<evidence type="ECO:0000256" key="3">
    <source>
        <dbReference type="ARBA" id="ARBA00023277"/>
    </source>
</evidence>
<dbReference type="GO" id="GO:0030246">
    <property type="term" value="F:carbohydrate binding"/>
    <property type="evidence" value="ECO:0007669"/>
    <property type="project" value="InterPro"/>
</dbReference>
<dbReference type="InterPro" id="IPR008183">
    <property type="entry name" value="Aldose_1/G6P_1-epimerase"/>
</dbReference>
<dbReference type="GO" id="GO:0006006">
    <property type="term" value="P:glucose metabolic process"/>
    <property type="evidence" value="ECO:0007669"/>
    <property type="project" value="TreeGrafter"/>
</dbReference>
<protein>
    <recommendedName>
        <fullName evidence="6">Aldose 1-epimerase</fullName>
    </recommendedName>
</protein>
<evidence type="ECO:0000256" key="2">
    <source>
        <dbReference type="ARBA" id="ARBA00023235"/>
    </source>
</evidence>
<dbReference type="GO" id="GO:0033499">
    <property type="term" value="P:galactose catabolic process via UDP-galactose, Leloir pathway"/>
    <property type="evidence" value="ECO:0007669"/>
    <property type="project" value="TreeGrafter"/>
</dbReference>
<dbReference type="RefSeq" id="WP_148126974.1">
    <property type="nucleotide sequence ID" value="NZ_CP018180.1"/>
</dbReference>